<feature type="chain" id="PRO_5041459964" evidence="2">
    <location>
        <begin position="21"/>
        <end position="282"/>
    </location>
</feature>
<feature type="compositionally biased region" description="Low complexity" evidence="1">
    <location>
        <begin position="231"/>
        <end position="248"/>
    </location>
</feature>
<evidence type="ECO:0000256" key="1">
    <source>
        <dbReference type="SAM" id="MobiDB-lite"/>
    </source>
</evidence>
<organism evidence="3 4">
    <name type="scientific">Ramalina farinacea</name>
    <dbReference type="NCBI Taxonomy" id="258253"/>
    <lineage>
        <taxon>Eukaryota</taxon>
        <taxon>Fungi</taxon>
        <taxon>Dikarya</taxon>
        <taxon>Ascomycota</taxon>
        <taxon>Pezizomycotina</taxon>
        <taxon>Lecanoromycetes</taxon>
        <taxon>OSLEUM clade</taxon>
        <taxon>Lecanoromycetidae</taxon>
        <taxon>Lecanorales</taxon>
        <taxon>Lecanorineae</taxon>
        <taxon>Ramalinaceae</taxon>
        <taxon>Ramalina</taxon>
    </lineage>
</organism>
<dbReference type="EMBL" id="JAPUFD010000012">
    <property type="protein sequence ID" value="MDI1490538.1"/>
    <property type="molecule type" value="Genomic_DNA"/>
</dbReference>
<protein>
    <submittedName>
        <fullName evidence="3">Uncharacterized protein</fullName>
    </submittedName>
</protein>
<dbReference type="AlphaFoldDB" id="A0AA43QTF4"/>
<comment type="caution">
    <text evidence="3">The sequence shown here is derived from an EMBL/GenBank/DDBJ whole genome shotgun (WGS) entry which is preliminary data.</text>
</comment>
<name>A0AA43QTF4_9LECA</name>
<sequence length="282" mass="27842">MHAQILFNLATLAVTAYAAASSSLSVSLEQKSVVELTSVSQRLITELLYQDNPEAQYLTQTNTDGQVTGQPPLATIPAGVSSLPKGKPSAGVADPPVENFPTAGLTSAATTPATALVTSQPAADTSLPPLVTIPAGVSTAVDTDKPSTFVPTGSLQDQGELKRGQTGVMTLATNADQVAGAFSSYNKQNGISAPSSSSIPAMSTQWYIPPTGSAGSAPPAAMDAAATSDPAAGASAAGTTTGGSSMASDKASSTAGAFKGGAIGILPSAEFGVLGAFLAALL</sequence>
<evidence type="ECO:0000313" key="4">
    <source>
        <dbReference type="Proteomes" id="UP001161017"/>
    </source>
</evidence>
<keyword evidence="4" id="KW-1185">Reference proteome</keyword>
<evidence type="ECO:0000256" key="2">
    <source>
        <dbReference type="SAM" id="SignalP"/>
    </source>
</evidence>
<accession>A0AA43QTF4</accession>
<evidence type="ECO:0000313" key="3">
    <source>
        <dbReference type="EMBL" id="MDI1490538.1"/>
    </source>
</evidence>
<gene>
    <name evidence="3" type="ORF">OHK93_001742</name>
</gene>
<proteinExistence type="predicted"/>
<reference evidence="3" key="1">
    <citation type="journal article" date="2023" name="Genome Biol. Evol.">
        <title>First Whole Genome Sequence and Flow Cytometry Genome Size Data for the Lichen-Forming Fungus Ramalina farinacea (Ascomycota).</title>
        <authorList>
            <person name="Llewellyn T."/>
            <person name="Mian S."/>
            <person name="Hill R."/>
            <person name="Leitch I.J."/>
            <person name="Gaya E."/>
        </authorList>
    </citation>
    <scope>NUCLEOTIDE SEQUENCE</scope>
    <source>
        <strain evidence="3">LIQ254RAFAR</strain>
    </source>
</reference>
<feature type="signal peptide" evidence="2">
    <location>
        <begin position="1"/>
        <end position="20"/>
    </location>
</feature>
<feature type="region of interest" description="Disordered" evidence="1">
    <location>
        <begin position="231"/>
        <end position="251"/>
    </location>
</feature>
<keyword evidence="2" id="KW-0732">Signal</keyword>
<dbReference type="Proteomes" id="UP001161017">
    <property type="component" value="Unassembled WGS sequence"/>
</dbReference>